<name>A0A3B4TLU0_SERDU</name>
<organism evidence="7 8">
    <name type="scientific">Seriola dumerili</name>
    <name type="common">Greater amberjack</name>
    <name type="synonym">Caranx dumerili</name>
    <dbReference type="NCBI Taxonomy" id="41447"/>
    <lineage>
        <taxon>Eukaryota</taxon>
        <taxon>Metazoa</taxon>
        <taxon>Chordata</taxon>
        <taxon>Craniata</taxon>
        <taxon>Vertebrata</taxon>
        <taxon>Euteleostomi</taxon>
        <taxon>Actinopterygii</taxon>
        <taxon>Neopterygii</taxon>
        <taxon>Teleostei</taxon>
        <taxon>Neoteleostei</taxon>
        <taxon>Acanthomorphata</taxon>
        <taxon>Carangaria</taxon>
        <taxon>Carangiformes</taxon>
        <taxon>Carangidae</taxon>
        <taxon>Seriola</taxon>
    </lineage>
</organism>
<keyword evidence="8" id="KW-1185">Reference proteome</keyword>
<dbReference type="AlphaFoldDB" id="A0A3B4TLU0"/>
<feature type="domain" description="ZP" evidence="6">
    <location>
        <begin position="392"/>
        <end position="647"/>
    </location>
</feature>
<dbReference type="PRINTS" id="PR00023">
    <property type="entry name" value="ZPELLUCIDA"/>
</dbReference>
<feature type="transmembrane region" description="Helical" evidence="4">
    <location>
        <begin position="693"/>
        <end position="713"/>
    </location>
</feature>
<evidence type="ECO:0000313" key="8">
    <source>
        <dbReference type="Proteomes" id="UP000261420"/>
    </source>
</evidence>
<evidence type="ECO:0000259" key="6">
    <source>
        <dbReference type="PROSITE" id="PS51034"/>
    </source>
</evidence>
<reference evidence="7" key="1">
    <citation type="submission" date="2025-08" db="UniProtKB">
        <authorList>
            <consortium name="Ensembl"/>
        </authorList>
    </citation>
    <scope>IDENTIFICATION</scope>
</reference>
<accession>A0A3B4TLU0</accession>
<keyword evidence="3" id="KW-0325">Glycoprotein</keyword>
<keyword evidence="4" id="KW-0472">Membrane</keyword>
<feature type="chain" id="PRO_5017471793" description="ZP domain-containing protein" evidence="5">
    <location>
        <begin position="20"/>
        <end position="728"/>
    </location>
</feature>
<evidence type="ECO:0000256" key="4">
    <source>
        <dbReference type="SAM" id="Phobius"/>
    </source>
</evidence>
<dbReference type="Ensembl" id="ENSSDUT00000007126.1">
    <property type="protein sequence ID" value="ENSSDUP00000006993.1"/>
    <property type="gene ID" value="ENSSDUG00000005149.1"/>
</dbReference>
<evidence type="ECO:0000256" key="5">
    <source>
        <dbReference type="SAM" id="SignalP"/>
    </source>
</evidence>
<dbReference type="OMA" id="PRHGERI"/>
<dbReference type="InterPro" id="IPR001507">
    <property type="entry name" value="ZP_dom"/>
</dbReference>
<dbReference type="Pfam" id="PF00100">
    <property type="entry name" value="Zona_pellucida"/>
    <property type="match status" value="1"/>
</dbReference>
<sequence length="728" mass="81877">MASTLVLLVPVLLVSLVTASHHFGGTATFTYRGQNPDGSHRVDIRNRETFDGCNSFLDWDCYRGDCGVTNSTRRGVVDESVNSPETTFQWCETETVVRKTVQTDKPFQERAASCCWMATRNMLRDWRLLTLVDLGTRSDTRKPNRSPDIAILPFLRVPENCPRTYNLISSDPDDDQVRCRHGTLRDKECGGCNPPSGFHLDQDSCTLHYYNASASPSVFGFELVVEDFPRRSITLTYSDGSQFNKAPLPRFRRRRDNSQQTGVDPPAPSCQYGDFLPKLVDPTPQNGARLSGEVNKELEIKVKAYASKAKIQNVILSGPQNISKHKNTQGEFVIRWTPTADDEGSYHPICFVVEAVKMSAVNTTNSSVRVYQSEMRCIVVNVRSRDVESHVVCRESTMTVHIVKSTLHGLTEDHLKLSDSTNTACSLKTHSNSTHVIAVVPLNACGTQIEEDDEFLTFKNEITSVDKSTDLITRKHQLEVNFCCQYPKRGNVTLSFKAHRENVTVWEKGYGTFTYNFEFYPDNLFQQSINADLYPLEYYLQSRIYMQIEAKSSLNNTELFIDSCSAAPFDNPNYQPTYPIIENGCKVDPTVEIYTPDHNKQFRFSMKAFKFIGLYDQVYVTCSVLMCEAGNPNTRASQGCINSTWTSGHHHIGKRETVIQSTNHFISQGPLRLRRSVETPAASVTNPGLNLNLVFIAGCLLAVIGMICGVVTYKVKMSKVNYKPLLES</sequence>
<dbReference type="InterPro" id="IPR048290">
    <property type="entry name" value="ZP_chr"/>
</dbReference>
<dbReference type="Pfam" id="PF23344">
    <property type="entry name" value="ZP-N"/>
    <property type="match status" value="1"/>
</dbReference>
<keyword evidence="1 5" id="KW-0732">Signal</keyword>
<proteinExistence type="predicted"/>
<dbReference type="InterPro" id="IPR042235">
    <property type="entry name" value="ZP-C_dom"/>
</dbReference>
<dbReference type="InterPro" id="IPR055355">
    <property type="entry name" value="ZP-C"/>
</dbReference>
<dbReference type="Proteomes" id="UP000261420">
    <property type="component" value="Unplaced"/>
</dbReference>
<evidence type="ECO:0000256" key="3">
    <source>
        <dbReference type="ARBA" id="ARBA00023180"/>
    </source>
</evidence>
<dbReference type="Gene3D" id="2.60.40.4100">
    <property type="entry name" value="Zona pellucida, ZP-C domain"/>
    <property type="match status" value="1"/>
</dbReference>
<dbReference type="PANTHER" id="PTHR14002:SF59">
    <property type="entry name" value="CUB AND ZONA PELLUCIDA-LIKE DOMAIN-CONTAINING PROTEIN 1-RELATED"/>
    <property type="match status" value="1"/>
</dbReference>
<feature type="signal peptide" evidence="5">
    <location>
        <begin position="1"/>
        <end position="19"/>
    </location>
</feature>
<dbReference type="Gene3D" id="2.60.40.3210">
    <property type="entry name" value="Zona pellucida, ZP-N domain"/>
    <property type="match status" value="1"/>
</dbReference>
<dbReference type="PROSITE" id="PS51034">
    <property type="entry name" value="ZP_2"/>
    <property type="match status" value="1"/>
</dbReference>
<protein>
    <recommendedName>
        <fullName evidence="6">ZP domain-containing protein</fullName>
    </recommendedName>
</protein>
<keyword evidence="2" id="KW-1015">Disulfide bond</keyword>
<evidence type="ECO:0000256" key="1">
    <source>
        <dbReference type="ARBA" id="ARBA00022729"/>
    </source>
</evidence>
<keyword evidence="4" id="KW-0812">Transmembrane</keyword>
<dbReference type="GeneTree" id="ENSGT00940000163723"/>
<dbReference type="SMART" id="SM00241">
    <property type="entry name" value="ZP"/>
    <property type="match status" value="1"/>
</dbReference>
<dbReference type="PANTHER" id="PTHR14002">
    <property type="entry name" value="ENDOGLIN/TGF-BETA RECEPTOR TYPE III"/>
    <property type="match status" value="1"/>
</dbReference>
<reference evidence="7" key="2">
    <citation type="submission" date="2025-09" db="UniProtKB">
        <authorList>
            <consortium name="Ensembl"/>
        </authorList>
    </citation>
    <scope>IDENTIFICATION</scope>
</reference>
<keyword evidence="4" id="KW-1133">Transmembrane helix</keyword>
<evidence type="ECO:0000256" key="2">
    <source>
        <dbReference type="ARBA" id="ARBA00023157"/>
    </source>
</evidence>
<dbReference type="InterPro" id="IPR055356">
    <property type="entry name" value="ZP-N"/>
</dbReference>
<evidence type="ECO:0000313" key="7">
    <source>
        <dbReference type="Ensembl" id="ENSSDUP00000006993.1"/>
    </source>
</evidence>